<reference evidence="3 4" key="1">
    <citation type="submission" date="2020-08" db="EMBL/GenBank/DDBJ databases">
        <title>Genomic Encyclopedia of Type Strains, Phase IV (KMG-IV): sequencing the most valuable type-strain genomes for metagenomic binning, comparative biology and taxonomic classification.</title>
        <authorList>
            <person name="Goeker M."/>
        </authorList>
    </citation>
    <scope>NUCLEOTIDE SEQUENCE [LARGE SCALE GENOMIC DNA]</scope>
    <source>
        <strain evidence="3 4">DSM 26287</strain>
    </source>
</reference>
<keyword evidence="1" id="KW-0460">Magnesium</keyword>
<proteinExistence type="predicted"/>
<name>A0A7X0NDV3_9GAMM</name>
<dbReference type="InterPro" id="IPR029044">
    <property type="entry name" value="Nucleotide-diphossugar_trans"/>
</dbReference>
<dbReference type="InterPro" id="IPR025877">
    <property type="entry name" value="MobA-like_NTP_Trfase"/>
</dbReference>
<sequence>MKPLAIVVLAAGCSSRLGQNKHLVSIQGQALITKQCHELLLLNLPIYCVVGYQVEQVSAALKSLPKVNVLENKYWTEGLGISIACATKALQSQYENLIFILGDQWQLNATNVQEFIASHNFSEDIITVASNLPSNSINQGKILPSQVSPPVIFNQRYYHQLCLLAGDKGAKAIISAHFSRINAVHFPQAFVDLDTPEQLTALRALYSR</sequence>
<dbReference type="EC" id="2.7.7.76" evidence="3"/>
<evidence type="ECO:0000259" key="2">
    <source>
        <dbReference type="Pfam" id="PF12804"/>
    </source>
</evidence>
<feature type="domain" description="MobA-like NTP transferase" evidence="2">
    <location>
        <begin position="7"/>
        <end position="177"/>
    </location>
</feature>
<keyword evidence="3" id="KW-0808">Transferase</keyword>
<dbReference type="Proteomes" id="UP000537141">
    <property type="component" value="Unassembled WGS sequence"/>
</dbReference>
<dbReference type="Pfam" id="PF12804">
    <property type="entry name" value="NTP_transf_3"/>
    <property type="match status" value="1"/>
</dbReference>
<accession>A0A7X0NDV3</accession>
<keyword evidence="3" id="KW-0548">Nucleotidyltransferase</keyword>
<evidence type="ECO:0000313" key="4">
    <source>
        <dbReference type="Proteomes" id="UP000537141"/>
    </source>
</evidence>
<dbReference type="PANTHER" id="PTHR43777:SF1">
    <property type="entry name" value="MOLYBDENUM COFACTOR CYTIDYLYLTRANSFERASE"/>
    <property type="match status" value="1"/>
</dbReference>
<dbReference type="Gene3D" id="3.90.550.10">
    <property type="entry name" value="Spore Coat Polysaccharide Biosynthesis Protein SpsA, Chain A"/>
    <property type="match status" value="1"/>
</dbReference>
<evidence type="ECO:0000313" key="3">
    <source>
        <dbReference type="EMBL" id="MBB6541595.1"/>
    </source>
</evidence>
<gene>
    <name evidence="3" type="ORF">HNQ55_000069</name>
</gene>
<dbReference type="RefSeq" id="WP_184420979.1">
    <property type="nucleotide sequence ID" value="NZ_AP027362.1"/>
</dbReference>
<dbReference type="SUPFAM" id="SSF53448">
    <property type="entry name" value="Nucleotide-diphospho-sugar transferases"/>
    <property type="match status" value="1"/>
</dbReference>
<dbReference type="CDD" id="cd04182">
    <property type="entry name" value="GT_2_like_f"/>
    <property type="match status" value="1"/>
</dbReference>
<dbReference type="PANTHER" id="PTHR43777">
    <property type="entry name" value="MOLYBDENUM COFACTOR CYTIDYLYLTRANSFERASE"/>
    <property type="match status" value="1"/>
</dbReference>
<dbReference type="EMBL" id="JACHHU010000001">
    <property type="protein sequence ID" value="MBB6541595.1"/>
    <property type="molecule type" value="Genomic_DNA"/>
</dbReference>
<dbReference type="AlphaFoldDB" id="A0A7X0NDV3"/>
<keyword evidence="4" id="KW-1185">Reference proteome</keyword>
<organism evidence="3 4">
    <name type="scientific">Thalassotalea piscium</name>
    <dbReference type="NCBI Taxonomy" id="1230533"/>
    <lineage>
        <taxon>Bacteria</taxon>
        <taxon>Pseudomonadati</taxon>
        <taxon>Pseudomonadota</taxon>
        <taxon>Gammaproteobacteria</taxon>
        <taxon>Alteromonadales</taxon>
        <taxon>Colwelliaceae</taxon>
        <taxon>Thalassotalea</taxon>
    </lineage>
</organism>
<comment type="caution">
    <text evidence="3">The sequence shown here is derived from an EMBL/GenBank/DDBJ whole genome shotgun (WGS) entry which is preliminary data.</text>
</comment>
<dbReference type="GO" id="GO:0061602">
    <property type="term" value="F:molybdenum cofactor cytidylyltransferase activity"/>
    <property type="evidence" value="ECO:0007669"/>
    <property type="project" value="UniProtKB-EC"/>
</dbReference>
<protein>
    <submittedName>
        <fullName evidence="3">Molybdenum cofactor cytidylyltransferase</fullName>
        <ecNumber evidence="3">2.7.7.76</ecNumber>
    </submittedName>
</protein>
<evidence type="ECO:0000256" key="1">
    <source>
        <dbReference type="ARBA" id="ARBA00022842"/>
    </source>
</evidence>